<feature type="compositionally biased region" description="Polar residues" evidence="5">
    <location>
        <begin position="209"/>
        <end position="221"/>
    </location>
</feature>
<gene>
    <name evidence="7" type="ORF">ABL78_2867</name>
</gene>
<dbReference type="EC" id="3.1.3.48" evidence="2"/>
<feature type="region of interest" description="Disordered" evidence="5">
    <location>
        <begin position="1337"/>
        <end position="1390"/>
    </location>
</feature>
<dbReference type="InterPro" id="IPR020422">
    <property type="entry name" value="TYR_PHOSPHATASE_DUAL_dom"/>
</dbReference>
<name>A0A0N1PF26_LEPSE</name>
<accession>A0A0N1PF26</accession>
<feature type="compositionally biased region" description="Low complexity" evidence="5">
    <location>
        <begin position="232"/>
        <end position="245"/>
    </location>
</feature>
<keyword evidence="3" id="KW-0378">Hydrolase</keyword>
<dbReference type="PROSITE" id="PS50056">
    <property type="entry name" value="TYR_PHOSPHATASE_2"/>
    <property type="match status" value="1"/>
</dbReference>
<feature type="compositionally biased region" description="Polar residues" evidence="5">
    <location>
        <begin position="1511"/>
        <end position="1524"/>
    </location>
</feature>
<feature type="compositionally biased region" description="Low complexity" evidence="5">
    <location>
        <begin position="934"/>
        <end position="956"/>
    </location>
</feature>
<dbReference type="GO" id="GO:0043409">
    <property type="term" value="P:negative regulation of MAPK cascade"/>
    <property type="evidence" value="ECO:0007669"/>
    <property type="project" value="TreeGrafter"/>
</dbReference>
<dbReference type="InterPro" id="IPR016130">
    <property type="entry name" value="Tyr_Pase_AS"/>
</dbReference>
<dbReference type="PANTHER" id="PTHR10159">
    <property type="entry name" value="DUAL SPECIFICITY PROTEIN PHOSPHATASE"/>
    <property type="match status" value="1"/>
</dbReference>
<dbReference type="SUPFAM" id="SSF52799">
    <property type="entry name" value="(Phosphotyrosine protein) phosphatases II"/>
    <property type="match status" value="2"/>
</dbReference>
<dbReference type="Gene3D" id="3.90.190.10">
    <property type="entry name" value="Protein tyrosine phosphatase superfamily"/>
    <property type="match status" value="2"/>
</dbReference>
<feature type="region of interest" description="Disordered" evidence="5">
    <location>
        <begin position="279"/>
        <end position="307"/>
    </location>
</feature>
<proteinExistence type="inferred from homology"/>
<dbReference type="InterPro" id="IPR000340">
    <property type="entry name" value="Dual-sp_phosphatase_cat-dom"/>
</dbReference>
<evidence type="ECO:0000256" key="4">
    <source>
        <dbReference type="ARBA" id="ARBA00022912"/>
    </source>
</evidence>
<dbReference type="PANTHER" id="PTHR10159:SF511">
    <property type="entry name" value="DUAL SPECIFICITY PROTEIN PHOSPHATASE 1"/>
    <property type="match status" value="1"/>
</dbReference>
<feature type="region of interest" description="Disordered" evidence="5">
    <location>
        <begin position="1478"/>
        <end position="1524"/>
    </location>
</feature>
<feature type="region of interest" description="Disordered" evidence="5">
    <location>
        <begin position="1248"/>
        <end position="1267"/>
    </location>
</feature>
<keyword evidence="4" id="KW-0904">Protein phosphatase</keyword>
<reference evidence="7 8" key="1">
    <citation type="journal article" date="2015" name="PLoS Pathog.">
        <title>Leptomonas seymouri: Adaptations to the Dixenous Life Cycle Analyzed by Genome Sequencing, Transcriptome Profiling and Co-infection with Leishmania donovani.</title>
        <authorList>
            <person name="Kraeva N."/>
            <person name="Butenko A."/>
            <person name="Hlavacova J."/>
            <person name="Kostygov A."/>
            <person name="Myskova J."/>
            <person name="Grybchuk D."/>
            <person name="Lestinova T."/>
            <person name="Votypka J."/>
            <person name="Volf P."/>
            <person name="Opperdoes F."/>
            <person name="Flegontov P."/>
            <person name="Lukes J."/>
            <person name="Yurchenko V."/>
        </authorList>
    </citation>
    <scope>NUCLEOTIDE SEQUENCE [LARGE SCALE GENOMIC DNA]</scope>
    <source>
        <strain evidence="7 8">ATCC 30220</strain>
    </source>
</reference>
<evidence type="ECO:0000256" key="3">
    <source>
        <dbReference type="ARBA" id="ARBA00022801"/>
    </source>
</evidence>
<feature type="region of interest" description="Disordered" evidence="5">
    <location>
        <begin position="1192"/>
        <end position="1240"/>
    </location>
</feature>
<feature type="compositionally biased region" description="Low complexity" evidence="5">
    <location>
        <begin position="1249"/>
        <end position="1261"/>
    </location>
</feature>
<evidence type="ECO:0000259" key="6">
    <source>
        <dbReference type="PROSITE" id="PS50056"/>
    </source>
</evidence>
<sequence>MPTRTRKPQCCLVRSPSTPILQLRDGDDGAGHCVRHDNELCVSPYICGSSSWSSAVEDGRGPNDTSSDGNEGAVGSDEADRPCGHSHSPHVRHHDEHQCQQSNILQHSSRGAPQRAMIASVRRGGMSGHKSSGNESRSASSRNDQEQSTSSFSSHTSKSKCVSPAASSGYAAYHRPPPATAMVISPSQSSSTLVGIAPTSPPSMRADGTPSSADKPNSRVSLTGGEYHSHQGDAGTAPSTPPGAATATAIAVTNPSESTDSSYKATIAFSTPDASLVAASASASSSDQQDTPPDSSPETLHHVTSSIAQSASTYGCSRLNTTASVSSSSPQYKVSDTPLTYETVASVSSVSSLHRRRLPQSRVGFGNFRKRVCGSGAGSTGSTACSATNTPVTAVGSPSLFTESLLQNSCTAKDYCDSSCAFLSLPLTPLSHTSPSCATVLSANGSMHRATEKDSPMSSQSAEESERAGEGVQLDSTAKWDASQAQGHAPHPQVMPPIPPSLHRHQPTDFFLPLQRQHPQSPDSDKEEAATWVWLRKQVNGLEGCSNGDSNTHAGPLQRPPSAAGPAQQPGTSSSSGDAQETVAGRASPLSASAARAAAAQLLQSAMSRELSRCRTSSTARHTGPALAAKAAAGLHLAPILTRTPAASPVTSSILSTPSAPTTQKQPHPTTQVSSRCSADASHRYGSNNDASSPAIPAPSAVKGAHHVSSAMSFFSAAEIIPGLFLGSYGDAMDVEALAARGISLVINCSLECAVTPAMANNPHHIRYLQCPLRDHSDEAIAPFFTPVTQIIHEQLHRRQINQQRIKTKKAAATARALGSGARRNEDVEGCAQRGKGCRSATCVCASQTATLHTGATTTALTEGGAGSGSDVNDTAGALRDRMMWAWADEAENIWAAPPSPASPLLSVGGQPSLKEGKRETPRTPPPAVGQCGRSNDSNTSRSISSSSSPIPGLTSTFPGMLVSNTASTPTSSAEPLTSTVKGTATTTTAPDVPDSTSGNNSSDSAVQDYGVGTSHTIAAAVAANFSTPLTVIDPRDCGGVLVHCRMGVSRSATFVMAYLILYGCTLANLEDTASLFVRFMERERKLIEEAGGRAFLGLDANCSGDRGVTGNTSVPVSATRSIRTLADTSPNRRGDTSTFGSPLLQSGALFRNNSLAQSNSRFNAAVSNPMWSGSDATVSASSPLGMRRPANSCSPWYTQRSSNNSNPTGPQLSSFPSYTTSTYASQAPTSHRRPAASLCTPALFPGGASVASPRSTPSSSQLRPYTPLTPLEVCSRVCRPCQLQRLRERRLQQQAKITLLMSGEQQQQQQQLGSADGSRFTESVLGAEVGDRLESDDPLLLSSSSNNIARSSDSRADKTVTSQHPVEPQQPCSVPHLTPSSAPVLSYRSDRGSYGVGRTLLEAALEDDVAKGLKRGEGEEGGAEGPVVAAKHSGSPCVAASELPLHADRDGLLSGCAVHAAGGAPLQNSLSVCQASTAAHTEQEKSGRIPVGGAPSVHQRLASTGHHPTGTPNHSDLPNGSYSVASSHSMLSADLAPAMTFREAFDMVKKQKMDVNPNIGFVLALRELAGGCDFSISTSF</sequence>
<dbReference type="PROSITE" id="PS00383">
    <property type="entry name" value="TYR_PHOSPHATASE_1"/>
    <property type="match status" value="1"/>
</dbReference>
<dbReference type="GO" id="GO:0033550">
    <property type="term" value="F:MAP kinase tyrosine phosphatase activity"/>
    <property type="evidence" value="ECO:0007669"/>
    <property type="project" value="TreeGrafter"/>
</dbReference>
<feature type="region of interest" description="Disordered" evidence="5">
    <location>
        <begin position="898"/>
        <end position="1008"/>
    </location>
</feature>
<dbReference type="SMART" id="SM00195">
    <property type="entry name" value="DSPc"/>
    <property type="match status" value="1"/>
</dbReference>
<dbReference type="CDD" id="cd14498">
    <property type="entry name" value="DSP"/>
    <property type="match status" value="1"/>
</dbReference>
<dbReference type="GO" id="GO:0008330">
    <property type="term" value="F:protein tyrosine/threonine phosphatase activity"/>
    <property type="evidence" value="ECO:0007669"/>
    <property type="project" value="TreeGrafter"/>
</dbReference>
<evidence type="ECO:0000256" key="1">
    <source>
        <dbReference type="ARBA" id="ARBA00008601"/>
    </source>
</evidence>
<evidence type="ECO:0000313" key="7">
    <source>
        <dbReference type="EMBL" id="KPI88041.1"/>
    </source>
</evidence>
<keyword evidence="8" id="KW-1185">Reference proteome</keyword>
<feature type="region of interest" description="Disordered" evidence="5">
    <location>
        <begin position="52"/>
        <end position="163"/>
    </location>
</feature>
<feature type="region of interest" description="Disordered" evidence="5">
    <location>
        <begin position="544"/>
        <end position="590"/>
    </location>
</feature>
<protein>
    <recommendedName>
        <fullName evidence="2">protein-tyrosine-phosphatase</fullName>
        <ecNumber evidence="2">3.1.3.48</ecNumber>
    </recommendedName>
</protein>
<feature type="compositionally biased region" description="Polar residues" evidence="5">
    <location>
        <begin position="963"/>
        <end position="977"/>
    </location>
</feature>
<dbReference type="InterPro" id="IPR000387">
    <property type="entry name" value="Tyr_Pase_dom"/>
</dbReference>
<feature type="region of interest" description="Disordered" evidence="5">
    <location>
        <begin position="447"/>
        <end position="506"/>
    </location>
</feature>
<feature type="compositionally biased region" description="Low complexity" evidence="5">
    <location>
        <begin position="279"/>
        <end position="297"/>
    </location>
</feature>
<feature type="domain" description="Tyrosine specific protein phosphatases" evidence="6">
    <location>
        <begin position="1024"/>
        <end position="1085"/>
    </location>
</feature>
<feature type="compositionally biased region" description="Low complexity" evidence="5">
    <location>
        <begin position="978"/>
        <end position="997"/>
    </location>
</feature>
<evidence type="ECO:0000313" key="8">
    <source>
        <dbReference type="Proteomes" id="UP000038009"/>
    </source>
</evidence>
<feature type="compositionally biased region" description="Low complexity" evidence="5">
    <location>
        <begin position="1339"/>
        <end position="1352"/>
    </location>
</feature>
<comment type="similarity">
    <text evidence="1">Belongs to the protein-tyrosine phosphatase family. Non-receptor class dual specificity subfamily.</text>
</comment>
<feature type="region of interest" description="Disordered" evidence="5">
    <location>
        <begin position="649"/>
        <end position="701"/>
    </location>
</feature>
<feature type="compositionally biased region" description="Low complexity" evidence="5">
    <location>
        <begin position="661"/>
        <end position="672"/>
    </location>
</feature>
<dbReference type="Proteomes" id="UP000038009">
    <property type="component" value="Unassembled WGS sequence"/>
</dbReference>
<dbReference type="Pfam" id="PF00782">
    <property type="entry name" value="DSPc"/>
    <property type="match status" value="1"/>
</dbReference>
<organism evidence="7 8">
    <name type="scientific">Leptomonas seymouri</name>
    <dbReference type="NCBI Taxonomy" id="5684"/>
    <lineage>
        <taxon>Eukaryota</taxon>
        <taxon>Discoba</taxon>
        <taxon>Euglenozoa</taxon>
        <taxon>Kinetoplastea</taxon>
        <taxon>Metakinetoplastina</taxon>
        <taxon>Trypanosomatida</taxon>
        <taxon>Trypanosomatidae</taxon>
        <taxon>Leishmaniinae</taxon>
        <taxon>Leptomonas</taxon>
    </lineage>
</organism>
<feature type="compositionally biased region" description="Polar residues" evidence="5">
    <location>
        <begin position="1192"/>
        <end position="1230"/>
    </location>
</feature>
<feature type="compositionally biased region" description="Polar residues" evidence="5">
    <location>
        <begin position="99"/>
        <end position="111"/>
    </location>
</feature>
<dbReference type="GO" id="GO:0005737">
    <property type="term" value="C:cytoplasm"/>
    <property type="evidence" value="ECO:0007669"/>
    <property type="project" value="TreeGrafter"/>
</dbReference>
<dbReference type="OMA" id="YLILYGC"/>
<feature type="compositionally biased region" description="Low complexity" evidence="5">
    <location>
        <begin position="131"/>
        <end position="163"/>
    </location>
</feature>
<dbReference type="InterPro" id="IPR029021">
    <property type="entry name" value="Prot-tyrosine_phosphatase-like"/>
</dbReference>
<feature type="compositionally biased region" description="Polar residues" evidence="5">
    <location>
        <begin position="649"/>
        <end position="660"/>
    </location>
</feature>
<dbReference type="OrthoDB" id="253091at2759"/>
<dbReference type="GO" id="GO:0017017">
    <property type="term" value="F:MAP kinase tyrosine/serine/threonine phosphatase activity"/>
    <property type="evidence" value="ECO:0007669"/>
    <property type="project" value="TreeGrafter"/>
</dbReference>
<evidence type="ECO:0000256" key="5">
    <source>
        <dbReference type="SAM" id="MobiDB-lite"/>
    </source>
</evidence>
<dbReference type="EMBL" id="LJSK01000064">
    <property type="protein sequence ID" value="KPI88041.1"/>
    <property type="molecule type" value="Genomic_DNA"/>
</dbReference>
<evidence type="ECO:0000256" key="2">
    <source>
        <dbReference type="ARBA" id="ARBA00013064"/>
    </source>
</evidence>
<feature type="region of interest" description="Disordered" evidence="5">
    <location>
        <begin position="191"/>
        <end position="245"/>
    </location>
</feature>
<feature type="compositionally biased region" description="Low complexity" evidence="5">
    <location>
        <begin position="560"/>
        <end position="571"/>
    </location>
</feature>
<comment type="caution">
    <text evidence="7">The sequence shown here is derived from an EMBL/GenBank/DDBJ whole genome shotgun (WGS) entry which is preliminary data.</text>
</comment>
<feature type="compositionally biased region" description="Low complexity" evidence="5">
    <location>
        <begin position="691"/>
        <end position="701"/>
    </location>
</feature>
<dbReference type="VEuPathDB" id="TriTrypDB:Lsey_0064_0090"/>